<feature type="transmembrane region" description="Helical" evidence="1">
    <location>
        <begin position="12"/>
        <end position="30"/>
    </location>
</feature>
<reference evidence="2 3" key="1">
    <citation type="journal article" date="2016" name="Sci. Rep.">
        <title>Metabolic traits of an uncultured archaeal lineage -MSBL1- from brine pools of the Red Sea.</title>
        <authorList>
            <person name="Mwirichia R."/>
            <person name="Alam I."/>
            <person name="Rashid M."/>
            <person name="Vinu M."/>
            <person name="Ba-Alawi W."/>
            <person name="Anthony Kamau A."/>
            <person name="Kamanda Ngugi D."/>
            <person name="Goker M."/>
            <person name="Klenk H.P."/>
            <person name="Bajic V."/>
            <person name="Stingl U."/>
        </authorList>
    </citation>
    <scope>NUCLEOTIDE SEQUENCE [LARGE SCALE GENOMIC DNA]</scope>
    <source>
        <strain evidence="2">SCGC-AAA259B11</strain>
    </source>
</reference>
<keyword evidence="1" id="KW-0812">Transmembrane</keyword>
<keyword evidence="1" id="KW-1133">Transmembrane helix</keyword>
<protein>
    <submittedName>
        <fullName evidence="2">Uncharacterized protein</fullName>
    </submittedName>
</protein>
<feature type="transmembrane region" description="Helical" evidence="1">
    <location>
        <begin position="98"/>
        <end position="125"/>
    </location>
</feature>
<feature type="transmembrane region" description="Helical" evidence="1">
    <location>
        <begin position="58"/>
        <end position="78"/>
    </location>
</feature>
<accession>A0A133U531</accession>
<evidence type="ECO:0000256" key="1">
    <source>
        <dbReference type="SAM" id="Phobius"/>
    </source>
</evidence>
<evidence type="ECO:0000313" key="2">
    <source>
        <dbReference type="EMBL" id="KXA89284.1"/>
    </source>
</evidence>
<evidence type="ECO:0000313" key="3">
    <source>
        <dbReference type="Proteomes" id="UP000070184"/>
    </source>
</evidence>
<feature type="transmembrane region" description="Helical" evidence="1">
    <location>
        <begin position="36"/>
        <end position="51"/>
    </location>
</feature>
<sequence>MNNKAQKTLNKSFYIAFLSALVLSMSLYIFCKFCKIWQLVILIGFLSGMFVKSPRSGFLASFSGVVSGWFLLLAIQSIRFPIAGSASLLADIIGLGNSMWFLIIILSLLIGGIVAGFSGLAGSYFRCILDRL</sequence>
<dbReference type="AlphaFoldDB" id="A0A133U531"/>
<name>A0A133U531_9EURY</name>
<dbReference type="EMBL" id="LHXK01000044">
    <property type="protein sequence ID" value="KXA89284.1"/>
    <property type="molecule type" value="Genomic_DNA"/>
</dbReference>
<keyword evidence="3" id="KW-1185">Reference proteome</keyword>
<organism evidence="2 3">
    <name type="scientific">candidate division MSBL1 archaeon SCGC-AAA259B11</name>
    <dbReference type="NCBI Taxonomy" id="1698260"/>
    <lineage>
        <taxon>Archaea</taxon>
        <taxon>Methanobacteriati</taxon>
        <taxon>Methanobacteriota</taxon>
        <taxon>candidate division MSBL1</taxon>
    </lineage>
</organism>
<proteinExistence type="predicted"/>
<dbReference type="Proteomes" id="UP000070184">
    <property type="component" value="Unassembled WGS sequence"/>
</dbReference>
<comment type="caution">
    <text evidence="2">The sequence shown here is derived from an EMBL/GenBank/DDBJ whole genome shotgun (WGS) entry which is preliminary data.</text>
</comment>
<keyword evidence="1" id="KW-0472">Membrane</keyword>
<gene>
    <name evidence="2" type="ORF">AKJ61_03195</name>
</gene>